<evidence type="ECO:0000256" key="3">
    <source>
        <dbReference type="ARBA" id="ARBA00011935"/>
    </source>
</evidence>
<evidence type="ECO:0000256" key="5">
    <source>
        <dbReference type="ARBA" id="ARBA00022679"/>
    </source>
</evidence>
<feature type="signal peptide" evidence="10">
    <location>
        <begin position="1"/>
        <end position="22"/>
    </location>
</feature>
<evidence type="ECO:0000256" key="9">
    <source>
        <dbReference type="SAM" id="Phobius"/>
    </source>
</evidence>
<dbReference type="Proteomes" id="UP000626109">
    <property type="component" value="Unassembled WGS sequence"/>
</dbReference>
<keyword evidence="5" id="KW-0808">Transferase</keyword>
<proteinExistence type="inferred from homology"/>
<dbReference type="InterPro" id="IPR029063">
    <property type="entry name" value="SAM-dependent_MTases_sf"/>
</dbReference>
<evidence type="ECO:0000313" key="11">
    <source>
        <dbReference type="EMBL" id="CAE8658652.1"/>
    </source>
</evidence>
<comment type="catalytic activity">
    <reaction evidence="7">
        <text>L-arginyl-[protein] + 2 S-adenosyl-L-methionine = N(omega),N(omega)'-dimethyl-L-arginyl-[protein] + 2 S-adenosyl-L-homocysteine + 2 H(+)</text>
        <dbReference type="Rhea" id="RHEA:48108"/>
        <dbReference type="Rhea" id="RHEA-COMP:10532"/>
        <dbReference type="Rhea" id="RHEA-COMP:11992"/>
        <dbReference type="ChEBI" id="CHEBI:15378"/>
        <dbReference type="ChEBI" id="CHEBI:29965"/>
        <dbReference type="ChEBI" id="CHEBI:57856"/>
        <dbReference type="ChEBI" id="CHEBI:59789"/>
        <dbReference type="ChEBI" id="CHEBI:88221"/>
        <dbReference type="EC" id="2.1.1.320"/>
    </reaction>
</comment>
<comment type="caution">
    <text evidence="11">The sequence shown here is derived from an EMBL/GenBank/DDBJ whole genome shotgun (WGS) entry which is preliminary data.</text>
</comment>
<keyword evidence="10" id="KW-0732">Signal</keyword>
<dbReference type="GO" id="GO:0032259">
    <property type="term" value="P:methylation"/>
    <property type="evidence" value="ECO:0007669"/>
    <property type="project" value="UniProtKB-KW"/>
</dbReference>
<feature type="transmembrane region" description="Helical" evidence="9">
    <location>
        <begin position="841"/>
        <end position="859"/>
    </location>
</feature>
<sequence>METGRSICRLAAWASLVGLVPPSAGPGCTGMELASHCRGAMVLAAAVGASSLSADSMAAAAAEAAAEAATARLQRKRPGQRAHYEPPDVSKDVCWVGDFSKDTCCQGDATTHANCWDDSYSFAECCPNSDCWDGDVFTYAGCCDTEKYGKEGNGACWSGDYNFEHCCLANQSSQSWVDIFVREIDTDQFYGMDEFYTDAQYGDDFGYYSTGRVLGKSDGKTAQEFAHYTTYPMALAPHFGRVFCRIIFIMWIHSEERAPFRVVEMGAGSGQLAYDIRQCVKTNELGIEPPVWRRFVAAFEYVIMERSPALAKRQRERGLRVVPGDAQTKDSCKPVLRALAMSDACGGSDSDSKAPKAPECKESDTGTEETGASVVINNELLDAFAPVKLQLSLFGLPKVTECRAWQEMRIVHVIAEEDLRAITSELQHSDERIEALVSDIRGFTTEVFCRISNSSVGKAAQDCVGPSSCLSLVFALSDLMNHQDLQLPAAAHNMRLRLRKVSAPFAGFASRMNKRPAFVAAVVFHFRIQLSSADCQDLQPDKMHKCLVLILLSMLHTIHVVYGTVSCVTLTVAVFARMLQNHVNATLARVSTHAVAVNLADTAILATLFDYNRANFQNDVPQRFARFVSSRNMLNAQVGQYRQDVSGIATLTSSKMDASCLMITLILAVCAALSDAGRLGWTYWHARCGLYSGHIASAVLYMGVSLLTRKVRLPIPSTAQLDNARGSGSAFEQQQFGDIFRVPFMRHPEAAPELLEQSSDDEDSKGQRGKSNYDFFGAQKSRTSMSDSRGDFASTTRDTAQEEWWQYDVYARILMLYGTCQFLFAVTYYSIGTTMSELHGFWISWSLPMLFLLGQVLILRMDIIKGSGNHKLPHAEWAGHLVPYLAISATTLEYRYTYSPNQVILTWVFVFLAYFGHFVMALRFLDLAWPDLNVDLPDEAGKTWWPAHWTVPSGFGKNLWLLALPKKLEHGQHDLLHEMESLQMTGGGVTCRRRRGSAAGGRVKPPGRKALSSSPQALKAQAAKLQRLFQWWFDESVWGQVPEQGQQRLTELWGQYEMARRQVNQVSGPDGGLSSGGEWSAGSAGPPEVARLDQEGTGFGEPVQYFYDKKLGTTTWEAPTKYGKTTSIQDHSAVIVSKHALSVFLGVHEGRVQSSQSTAPRGSGDGAYTGSSPFKEFGTKRASDLPWPLARVAICTVAFQWLDKLVGVCCASRCAR</sequence>
<dbReference type="EMBL" id="CAJNNW010016186">
    <property type="protein sequence ID" value="CAE8658652.1"/>
    <property type="molecule type" value="Genomic_DNA"/>
</dbReference>
<evidence type="ECO:0000256" key="7">
    <source>
        <dbReference type="ARBA" id="ARBA00048612"/>
    </source>
</evidence>
<evidence type="ECO:0000256" key="2">
    <source>
        <dbReference type="ARBA" id="ARBA00005891"/>
    </source>
</evidence>
<feature type="region of interest" description="Disordered" evidence="8">
    <location>
        <begin position="755"/>
        <end position="774"/>
    </location>
</feature>
<evidence type="ECO:0000313" key="12">
    <source>
        <dbReference type="Proteomes" id="UP000626109"/>
    </source>
</evidence>
<dbReference type="EC" id="2.1.1.320" evidence="3"/>
<keyword evidence="6" id="KW-0496">Mitochondrion</keyword>
<evidence type="ECO:0000256" key="10">
    <source>
        <dbReference type="SAM" id="SignalP"/>
    </source>
</evidence>
<dbReference type="GO" id="GO:0035243">
    <property type="term" value="F:protein-arginine omega-N symmetric methyltransferase activity"/>
    <property type="evidence" value="ECO:0007669"/>
    <property type="project" value="UniProtKB-EC"/>
</dbReference>
<keyword evidence="9" id="KW-0472">Membrane</keyword>
<feature type="region of interest" description="Disordered" evidence="8">
    <location>
        <begin position="1065"/>
        <end position="1095"/>
    </location>
</feature>
<feature type="transmembrane region" description="Helical" evidence="9">
    <location>
        <begin position="547"/>
        <end position="576"/>
    </location>
</feature>
<gene>
    <name evidence="11" type="ORF">PGLA2088_LOCUS13515</name>
</gene>
<comment type="similarity">
    <text evidence="2">Belongs to the NDUFAF7 family.</text>
</comment>
<reference evidence="11" key="1">
    <citation type="submission" date="2021-02" db="EMBL/GenBank/DDBJ databases">
        <authorList>
            <person name="Dougan E. K."/>
            <person name="Rhodes N."/>
            <person name="Thang M."/>
            <person name="Chan C."/>
        </authorList>
    </citation>
    <scope>NUCLEOTIDE SEQUENCE</scope>
</reference>
<comment type="subcellular location">
    <subcellularLocation>
        <location evidence="1">Mitochondrion</location>
    </subcellularLocation>
</comment>
<feature type="transmembrane region" description="Helical" evidence="9">
    <location>
        <begin position="660"/>
        <end position="684"/>
    </location>
</feature>
<accession>A0A813IV88</accession>
<feature type="compositionally biased region" description="Basic and acidic residues" evidence="8">
    <location>
        <begin position="350"/>
        <end position="364"/>
    </location>
</feature>
<dbReference type="SUPFAM" id="SSF53335">
    <property type="entry name" value="S-adenosyl-L-methionine-dependent methyltransferases"/>
    <property type="match status" value="1"/>
</dbReference>
<evidence type="ECO:0000256" key="4">
    <source>
        <dbReference type="ARBA" id="ARBA00022603"/>
    </source>
</evidence>
<dbReference type="AlphaFoldDB" id="A0A813IV88"/>
<name>A0A813IV88_POLGL</name>
<dbReference type="Gene3D" id="3.40.50.12710">
    <property type="match status" value="1"/>
</dbReference>
<feature type="transmembrane region" description="Helical" evidence="9">
    <location>
        <begin position="690"/>
        <end position="708"/>
    </location>
</feature>
<evidence type="ECO:0000256" key="8">
    <source>
        <dbReference type="SAM" id="MobiDB-lite"/>
    </source>
</evidence>
<feature type="chain" id="PRO_5032828416" description="type II protein arginine methyltransferase" evidence="10">
    <location>
        <begin position="23"/>
        <end position="1216"/>
    </location>
</feature>
<protein>
    <recommendedName>
        <fullName evidence="3">type II protein arginine methyltransferase</fullName>
        <ecNumber evidence="3">2.1.1.320</ecNumber>
    </recommendedName>
</protein>
<feature type="region of interest" description="Disordered" evidence="8">
    <location>
        <begin position="344"/>
        <end position="368"/>
    </location>
</feature>
<dbReference type="InterPro" id="IPR003788">
    <property type="entry name" value="NDUFAF7"/>
</dbReference>
<keyword evidence="9" id="KW-1133">Transmembrane helix</keyword>
<feature type="region of interest" description="Disordered" evidence="8">
    <location>
        <begin position="993"/>
        <end position="1015"/>
    </location>
</feature>
<feature type="compositionally biased region" description="Low complexity" evidence="8">
    <location>
        <begin position="1076"/>
        <end position="1085"/>
    </location>
</feature>
<dbReference type="InterPro" id="IPR038375">
    <property type="entry name" value="NDUFAF7_sf"/>
</dbReference>
<dbReference type="GO" id="GO:0005739">
    <property type="term" value="C:mitochondrion"/>
    <property type="evidence" value="ECO:0007669"/>
    <property type="project" value="UniProtKB-SubCell"/>
</dbReference>
<keyword evidence="9" id="KW-0812">Transmembrane</keyword>
<keyword evidence="4" id="KW-0489">Methyltransferase</keyword>
<dbReference type="Pfam" id="PF02636">
    <property type="entry name" value="Methyltransf_28"/>
    <property type="match status" value="1"/>
</dbReference>
<feature type="transmembrane region" description="Helical" evidence="9">
    <location>
        <begin position="904"/>
        <end position="925"/>
    </location>
</feature>
<organism evidence="11 12">
    <name type="scientific">Polarella glacialis</name>
    <name type="common">Dinoflagellate</name>
    <dbReference type="NCBI Taxonomy" id="89957"/>
    <lineage>
        <taxon>Eukaryota</taxon>
        <taxon>Sar</taxon>
        <taxon>Alveolata</taxon>
        <taxon>Dinophyceae</taxon>
        <taxon>Suessiales</taxon>
        <taxon>Suessiaceae</taxon>
        <taxon>Polarella</taxon>
    </lineage>
</organism>
<evidence type="ECO:0000256" key="1">
    <source>
        <dbReference type="ARBA" id="ARBA00004173"/>
    </source>
</evidence>
<feature type="transmembrane region" description="Helical" evidence="9">
    <location>
        <begin position="809"/>
        <end position="829"/>
    </location>
</feature>
<evidence type="ECO:0000256" key="6">
    <source>
        <dbReference type="ARBA" id="ARBA00023128"/>
    </source>
</evidence>